<dbReference type="Pfam" id="PF00582">
    <property type="entry name" value="Usp"/>
    <property type="match status" value="1"/>
</dbReference>
<keyword evidence="4" id="KW-0808">Transferase</keyword>
<keyword evidence="5 9" id="KW-0547">Nucleotide-binding</keyword>
<name>W1NX17_AMBTC</name>
<dbReference type="Gene3D" id="3.40.50.620">
    <property type="entry name" value="HUPs"/>
    <property type="match status" value="1"/>
</dbReference>
<evidence type="ECO:0000256" key="10">
    <source>
        <dbReference type="SAM" id="Coils"/>
    </source>
</evidence>
<dbReference type="Proteomes" id="UP000017836">
    <property type="component" value="Unassembled WGS sequence"/>
</dbReference>
<dbReference type="InterPro" id="IPR003613">
    <property type="entry name" value="Ubox_domain"/>
</dbReference>
<dbReference type="UniPathway" id="UPA00143"/>
<accession>W1NX17</accession>
<dbReference type="GO" id="GO:0061630">
    <property type="term" value="F:ubiquitin protein ligase activity"/>
    <property type="evidence" value="ECO:0007669"/>
    <property type="project" value="UniProtKB-EC"/>
</dbReference>
<evidence type="ECO:0000256" key="7">
    <source>
        <dbReference type="ARBA" id="ARBA00022786"/>
    </source>
</evidence>
<evidence type="ECO:0000256" key="6">
    <source>
        <dbReference type="ARBA" id="ARBA00022777"/>
    </source>
</evidence>
<sequence>MEIQEEEETHIPQPLSPLTVAIVVNGNRDSKYAVKWALEKFIPEGRISFKLLHVRPRITRIPTPMGNFIPISKVREDVADAYRKEIEWRVSTMLLPFRQMCAQRQVEVEPLVIEGDDVAEAISEEANKSSFSKLVVGASSRNAITRKFKGPDLATRISECAPSFCTIYVVSRGKLSSVRVATSSPEESTELASDEAISFSESNSSSYPLRTVTGGSDTYLSEHRQFRSSSLPLQRHRAISTVNYSSGNSLSSSTEIGPHNSVSLGSEVDTLSHGFTDDASETSSYRTFQAENESWFYNRMSATDTQTEISLSECPEDLSFEVERLRIELRHAQGMYAMARDEAVDASRKAIELRNRQMEEVNRLKEIRLREEKAQELAKLEKGMCEAANREAEYARECVEREISERRDADNRALREAQVKHKIESLIACLEHQYQKFSWEEIVSATSSFSDSLKIGSGAYGSVYKCSLRHTMAAVKVLHSNEGHQAKHFQQELDILNRIRHPHLLLLLGACPDEGCLVYEYMENGSLEDRLLQKNGTPPLPWFDRFRIAWEVASALVFLHNSKPTPIVHRDLKPANILLDRNLTSKIGDVGLSTLLPSNISTISTAYKETSLVGTFCYVDPEYVRTGVVSSKSDLYAFGIIILQLLTAKPAMALANYVETALEGGKLEEILDLTAGKWPLEETQELALLALGCAELRRRDRPDLKTNVFPVLERLKEKADLSRGSIPQVHCVPPSHFICPIFQDVMENPCVAADGYTYEHRAIDKWLSMNDKSPMTNLPMPHKNLVPNFTLLSAIMEWKSGNQ</sequence>
<dbReference type="Gene3D" id="3.30.40.10">
    <property type="entry name" value="Zinc/RING finger domain, C3HC4 (zinc finger)"/>
    <property type="match status" value="1"/>
</dbReference>
<evidence type="ECO:0000256" key="2">
    <source>
        <dbReference type="ARBA" id="ARBA00004906"/>
    </source>
</evidence>
<evidence type="ECO:0000256" key="8">
    <source>
        <dbReference type="ARBA" id="ARBA00022840"/>
    </source>
</evidence>
<dbReference type="EMBL" id="KI394940">
    <property type="protein sequence ID" value="ERN00183.1"/>
    <property type="molecule type" value="Genomic_DNA"/>
</dbReference>
<dbReference type="InterPro" id="IPR014729">
    <property type="entry name" value="Rossmann-like_a/b/a_fold"/>
</dbReference>
<evidence type="ECO:0000256" key="4">
    <source>
        <dbReference type="ARBA" id="ARBA00022679"/>
    </source>
</evidence>
<dbReference type="PANTHER" id="PTHR45647:SF15">
    <property type="entry name" value="U-BOX DOMAIN-CONTAINING PROTEIN 35"/>
    <property type="match status" value="1"/>
</dbReference>
<dbReference type="PROSITE" id="PS51698">
    <property type="entry name" value="U_BOX"/>
    <property type="match status" value="1"/>
</dbReference>
<protein>
    <recommendedName>
        <fullName evidence="3">RING-type E3 ubiquitin transferase</fullName>
        <ecNumber evidence="3">2.3.2.27</ecNumber>
    </recommendedName>
</protein>
<dbReference type="InterPro" id="IPR051348">
    <property type="entry name" value="U-box_ubiquitin_ligases"/>
</dbReference>
<keyword evidence="14" id="KW-1185">Reference proteome</keyword>
<dbReference type="PROSITE" id="PS00108">
    <property type="entry name" value="PROTEIN_KINASE_ST"/>
    <property type="match status" value="1"/>
</dbReference>
<evidence type="ECO:0000256" key="1">
    <source>
        <dbReference type="ARBA" id="ARBA00000900"/>
    </source>
</evidence>
<dbReference type="InterPro" id="IPR000719">
    <property type="entry name" value="Prot_kinase_dom"/>
</dbReference>
<dbReference type="CDD" id="cd01989">
    <property type="entry name" value="USP_STK_Ubox_N"/>
    <property type="match status" value="1"/>
</dbReference>
<dbReference type="GO" id="GO:0016567">
    <property type="term" value="P:protein ubiquitination"/>
    <property type="evidence" value="ECO:0007669"/>
    <property type="project" value="UniProtKB-UniPathway"/>
</dbReference>
<dbReference type="CDD" id="cd16655">
    <property type="entry name" value="RING-Ubox_WDSUB1-like"/>
    <property type="match status" value="1"/>
</dbReference>
<dbReference type="InterPro" id="IPR008271">
    <property type="entry name" value="Ser/Thr_kinase_AS"/>
</dbReference>
<dbReference type="InterPro" id="IPR011009">
    <property type="entry name" value="Kinase-like_dom_sf"/>
</dbReference>
<dbReference type="GO" id="GO:0004672">
    <property type="term" value="F:protein kinase activity"/>
    <property type="evidence" value="ECO:0007669"/>
    <property type="project" value="InterPro"/>
</dbReference>
<proteinExistence type="predicted"/>
<dbReference type="PANTHER" id="PTHR45647">
    <property type="entry name" value="OS02G0152300 PROTEIN"/>
    <property type="match status" value="1"/>
</dbReference>
<feature type="domain" description="U-box" evidence="12">
    <location>
        <begin position="732"/>
        <end position="803"/>
    </location>
</feature>
<dbReference type="SMART" id="SM00220">
    <property type="entry name" value="S_TKc"/>
    <property type="match status" value="1"/>
</dbReference>
<dbReference type="SUPFAM" id="SSF57850">
    <property type="entry name" value="RING/U-box"/>
    <property type="match status" value="1"/>
</dbReference>
<evidence type="ECO:0000259" key="11">
    <source>
        <dbReference type="PROSITE" id="PS50011"/>
    </source>
</evidence>
<reference evidence="14" key="1">
    <citation type="journal article" date="2013" name="Science">
        <title>The Amborella genome and the evolution of flowering plants.</title>
        <authorList>
            <consortium name="Amborella Genome Project"/>
        </authorList>
    </citation>
    <scope>NUCLEOTIDE SEQUENCE [LARGE SCALE GENOMIC DNA]</scope>
</reference>
<evidence type="ECO:0000256" key="5">
    <source>
        <dbReference type="ARBA" id="ARBA00022741"/>
    </source>
</evidence>
<keyword evidence="7" id="KW-0833">Ubl conjugation pathway</keyword>
<dbReference type="Gene3D" id="3.30.200.20">
    <property type="entry name" value="Phosphorylase Kinase, domain 1"/>
    <property type="match status" value="1"/>
</dbReference>
<dbReference type="Pfam" id="PF00069">
    <property type="entry name" value="Pkinase"/>
    <property type="match status" value="1"/>
</dbReference>
<dbReference type="PROSITE" id="PS50011">
    <property type="entry name" value="PROTEIN_KINASE_DOM"/>
    <property type="match status" value="1"/>
</dbReference>
<dbReference type="eggNOG" id="ENOG502QQ92">
    <property type="taxonomic scope" value="Eukaryota"/>
</dbReference>
<feature type="domain" description="Protein kinase" evidence="11">
    <location>
        <begin position="449"/>
        <end position="712"/>
    </location>
</feature>
<feature type="binding site" evidence="9">
    <location>
        <position position="476"/>
    </location>
    <ligand>
        <name>ATP</name>
        <dbReference type="ChEBI" id="CHEBI:30616"/>
    </ligand>
</feature>
<keyword evidence="10" id="KW-0175">Coiled coil</keyword>
<dbReference type="GO" id="GO:0005524">
    <property type="term" value="F:ATP binding"/>
    <property type="evidence" value="ECO:0007669"/>
    <property type="project" value="UniProtKB-UniRule"/>
</dbReference>
<dbReference type="SMART" id="SM00504">
    <property type="entry name" value="Ubox"/>
    <property type="match status" value="1"/>
</dbReference>
<dbReference type="InterPro" id="IPR006016">
    <property type="entry name" value="UspA"/>
</dbReference>
<dbReference type="PROSITE" id="PS00107">
    <property type="entry name" value="PROTEIN_KINASE_ATP"/>
    <property type="match status" value="1"/>
</dbReference>
<dbReference type="HOGENOM" id="CLU_000288_153_1_1"/>
<keyword evidence="6" id="KW-0418">Kinase</keyword>
<gene>
    <name evidence="13" type="ORF">AMTR_s00111p00076670</name>
</gene>
<evidence type="ECO:0000259" key="12">
    <source>
        <dbReference type="PROSITE" id="PS51698"/>
    </source>
</evidence>
<evidence type="ECO:0000256" key="9">
    <source>
        <dbReference type="PROSITE-ProRule" id="PRU10141"/>
    </source>
</evidence>
<dbReference type="SUPFAM" id="SSF56112">
    <property type="entry name" value="Protein kinase-like (PK-like)"/>
    <property type="match status" value="1"/>
</dbReference>
<comment type="catalytic activity">
    <reaction evidence="1">
        <text>S-ubiquitinyl-[E2 ubiquitin-conjugating enzyme]-L-cysteine + [acceptor protein]-L-lysine = [E2 ubiquitin-conjugating enzyme]-L-cysteine + N(6)-ubiquitinyl-[acceptor protein]-L-lysine.</text>
        <dbReference type="EC" id="2.3.2.27"/>
    </reaction>
</comment>
<evidence type="ECO:0000313" key="14">
    <source>
        <dbReference type="Proteomes" id="UP000017836"/>
    </source>
</evidence>
<dbReference type="OMA" id="CCTELRA"/>
<dbReference type="InterPro" id="IPR013083">
    <property type="entry name" value="Znf_RING/FYVE/PHD"/>
</dbReference>
<dbReference type="EC" id="2.3.2.27" evidence="3"/>
<comment type="pathway">
    <text evidence="2">Protein modification; protein ubiquitination.</text>
</comment>
<dbReference type="Pfam" id="PF04564">
    <property type="entry name" value="U-box"/>
    <property type="match status" value="1"/>
</dbReference>
<feature type="coiled-coil region" evidence="10">
    <location>
        <begin position="322"/>
        <end position="375"/>
    </location>
</feature>
<dbReference type="OrthoDB" id="4062651at2759"/>
<dbReference type="Gramene" id="ERN00183">
    <property type="protein sequence ID" value="ERN00183"/>
    <property type="gene ID" value="AMTR_s00111p00076670"/>
</dbReference>
<dbReference type="AlphaFoldDB" id="W1NX17"/>
<evidence type="ECO:0000256" key="3">
    <source>
        <dbReference type="ARBA" id="ARBA00012483"/>
    </source>
</evidence>
<keyword evidence="8 9" id="KW-0067">ATP-binding</keyword>
<dbReference type="Gene3D" id="1.10.510.10">
    <property type="entry name" value="Transferase(Phosphotransferase) domain 1"/>
    <property type="match status" value="1"/>
</dbReference>
<dbReference type="SUPFAM" id="SSF52402">
    <property type="entry name" value="Adenine nucleotide alpha hydrolases-like"/>
    <property type="match status" value="1"/>
</dbReference>
<dbReference type="InterPro" id="IPR017441">
    <property type="entry name" value="Protein_kinase_ATP_BS"/>
</dbReference>
<dbReference type="KEGG" id="atr:18428229"/>
<evidence type="ECO:0000313" key="13">
    <source>
        <dbReference type="EMBL" id="ERN00183.1"/>
    </source>
</evidence>
<organism evidence="13 14">
    <name type="scientific">Amborella trichopoda</name>
    <dbReference type="NCBI Taxonomy" id="13333"/>
    <lineage>
        <taxon>Eukaryota</taxon>
        <taxon>Viridiplantae</taxon>
        <taxon>Streptophyta</taxon>
        <taxon>Embryophyta</taxon>
        <taxon>Tracheophyta</taxon>
        <taxon>Spermatophyta</taxon>
        <taxon>Magnoliopsida</taxon>
        <taxon>Amborellales</taxon>
        <taxon>Amborellaceae</taxon>
        <taxon>Amborella</taxon>
    </lineage>
</organism>